<organism evidence="6 7">
    <name type="scientific">Paracoccus litorisediminis</name>
    <dbReference type="NCBI Taxonomy" id="2006130"/>
    <lineage>
        <taxon>Bacteria</taxon>
        <taxon>Pseudomonadati</taxon>
        <taxon>Pseudomonadota</taxon>
        <taxon>Alphaproteobacteria</taxon>
        <taxon>Rhodobacterales</taxon>
        <taxon>Paracoccaceae</taxon>
        <taxon>Paracoccus</taxon>
    </lineage>
</organism>
<sequence length="248" mass="26585">MSAGRLLGRIDPQRVCMMELPPAPDALLAVLRAIDGPCELVSDALDDLGFDSVIASSELRPTIIGATMVGPAITLRNRALAVDPFIAAREGHANRQTDFEAHALTRPGDVLVIEGCPGMSSLGGISATMGKRQGGLGAVIDGGIRDVRHSRGIGYPVWCRETTSRTGRWRQETVEINGPVTVAGVRVDPGDIICADDSGVCVIPLALLGQVVTLVRRRLETDRESLEFLASDRPLNEFPRPDAARFRE</sequence>
<feature type="binding site" evidence="5">
    <location>
        <position position="145"/>
    </location>
    <ligand>
        <name>substrate</name>
    </ligand>
</feature>
<dbReference type="SUPFAM" id="SSF89562">
    <property type="entry name" value="RraA-like"/>
    <property type="match status" value="1"/>
</dbReference>
<evidence type="ECO:0000313" key="7">
    <source>
        <dbReference type="Proteomes" id="UP000449846"/>
    </source>
</evidence>
<keyword evidence="5" id="KW-0460">Magnesium</keyword>
<name>A0A844HUA1_9RHOB</name>
<feature type="binding site" evidence="5">
    <location>
        <position position="146"/>
    </location>
    <ligand>
        <name>Mg(2+)</name>
        <dbReference type="ChEBI" id="CHEBI:18420"/>
    </ligand>
</feature>
<evidence type="ECO:0000256" key="3">
    <source>
        <dbReference type="ARBA" id="ARBA00029596"/>
    </source>
</evidence>
<dbReference type="OrthoDB" id="9812532at2"/>
<dbReference type="EMBL" id="WMIG01000024">
    <property type="protein sequence ID" value="MTH62034.1"/>
    <property type="molecule type" value="Genomic_DNA"/>
</dbReference>
<protein>
    <recommendedName>
        <fullName evidence="2">Putative 4-hydroxy-4-methyl-2-oxoglutarate aldolase</fullName>
    </recommendedName>
    <alternativeName>
        <fullName evidence="3">Regulator of ribonuclease activity homolog</fullName>
    </alternativeName>
    <alternativeName>
        <fullName evidence="4">RraA-like protein</fullName>
    </alternativeName>
</protein>
<dbReference type="AlphaFoldDB" id="A0A844HUA1"/>
<gene>
    <name evidence="6" type="ORF">GL300_22815</name>
</gene>
<comment type="cofactor">
    <cofactor evidence="5">
        <name>Mg(2+)</name>
        <dbReference type="ChEBI" id="CHEBI:18420"/>
    </cofactor>
</comment>
<dbReference type="InterPro" id="IPR005493">
    <property type="entry name" value="RraA/RraA-like"/>
</dbReference>
<comment type="cofactor">
    <cofactor evidence="1">
        <name>a divalent metal cation</name>
        <dbReference type="ChEBI" id="CHEBI:60240"/>
    </cofactor>
</comment>
<proteinExistence type="predicted"/>
<reference evidence="6 7" key="1">
    <citation type="submission" date="2019-11" db="EMBL/GenBank/DDBJ databases">
        <authorList>
            <person name="Dong K."/>
        </authorList>
    </citation>
    <scope>NUCLEOTIDE SEQUENCE [LARGE SCALE GENOMIC DNA]</scope>
    <source>
        <strain evidence="6 7">NBRC 112902</strain>
    </source>
</reference>
<dbReference type="InterPro" id="IPR036704">
    <property type="entry name" value="RraA/RraA-like_sf"/>
</dbReference>
<evidence type="ECO:0000256" key="5">
    <source>
        <dbReference type="PIRSR" id="PIRSR605493-1"/>
    </source>
</evidence>
<evidence type="ECO:0000256" key="1">
    <source>
        <dbReference type="ARBA" id="ARBA00001968"/>
    </source>
</evidence>
<accession>A0A844HUA1</accession>
<evidence type="ECO:0000256" key="4">
    <source>
        <dbReference type="ARBA" id="ARBA00030169"/>
    </source>
</evidence>
<dbReference type="PANTHER" id="PTHR33254:SF4">
    <property type="entry name" value="4-HYDROXY-4-METHYL-2-OXOGLUTARATE ALDOLASE 3-RELATED"/>
    <property type="match status" value="1"/>
</dbReference>
<keyword evidence="5" id="KW-0479">Metal-binding</keyword>
<dbReference type="Gene3D" id="3.50.30.40">
    <property type="entry name" value="Ribonuclease E inhibitor RraA/RraA-like"/>
    <property type="match status" value="1"/>
</dbReference>
<evidence type="ECO:0000256" key="2">
    <source>
        <dbReference type="ARBA" id="ARBA00016549"/>
    </source>
</evidence>
<dbReference type="PANTHER" id="PTHR33254">
    <property type="entry name" value="4-HYDROXY-4-METHYL-2-OXOGLUTARATE ALDOLASE 3-RELATED"/>
    <property type="match status" value="1"/>
</dbReference>
<dbReference type="GO" id="GO:0046872">
    <property type="term" value="F:metal ion binding"/>
    <property type="evidence" value="ECO:0007669"/>
    <property type="project" value="UniProtKB-KW"/>
</dbReference>
<dbReference type="Proteomes" id="UP000449846">
    <property type="component" value="Unassembled WGS sequence"/>
</dbReference>
<dbReference type="Pfam" id="PF03737">
    <property type="entry name" value="RraA-like"/>
    <property type="match status" value="1"/>
</dbReference>
<keyword evidence="7" id="KW-1185">Reference proteome</keyword>
<evidence type="ECO:0000313" key="6">
    <source>
        <dbReference type="EMBL" id="MTH62034.1"/>
    </source>
</evidence>
<dbReference type="CDD" id="cd16841">
    <property type="entry name" value="RraA_family"/>
    <property type="match status" value="1"/>
</dbReference>
<comment type="caution">
    <text evidence="6">The sequence shown here is derived from an EMBL/GenBank/DDBJ whole genome shotgun (WGS) entry which is preliminary data.</text>
</comment>
<dbReference type="RefSeq" id="WP_155041985.1">
    <property type="nucleotide sequence ID" value="NZ_WMIG01000024.1"/>
</dbReference>